<feature type="region of interest" description="Disordered" evidence="1">
    <location>
        <begin position="118"/>
        <end position="175"/>
    </location>
</feature>
<dbReference type="RefSeq" id="WP_189493384.1">
    <property type="nucleotide sequence ID" value="NZ_BMZG01000007.1"/>
</dbReference>
<keyword evidence="4" id="KW-1185">Reference proteome</keyword>
<reference evidence="3" key="2">
    <citation type="submission" date="2020-09" db="EMBL/GenBank/DDBJ databases">
        <authorList>
            <person name="Sun Q."/>
            <person name="Kim S."/>
        </authorList>
    </citation>
    <scope>NUCLEOTIDE SEQUENCE</scope>
    <source>
        <strain evidence="3">KCTC 32501</strain>
    </source>
</reference>
<gene>
    <name evidence="3" type="ORF">GCM10009007_15600</name>
</gene>
<feature type="compositionally biased region" description="Basic and acidic residues" evidence="1">
    <location>
        <begin position="162"/>
        <end position="175"/>
    </location>
</feature>
<feature type="transmembrane region" description="Helical" evidence="2">
    <location>
        <begin position="72"/>
        <end position="95"/>
    </location>
</feature>
<dbReference type="Proteomes" id="UP000614287">
    <property type="component" value="Unassembled WGS sequence"/>
</dbReference>
<evidence type="ECO:0000313" key="4">
    <source>
        <dbReference type="Proteomes" id="UP000614287"/>
    </source>
</evidence>
<keyword evidence="2" id="KW-1133">Transmembrane helix</keyword>
<keyword evidence="2" id="KW-0472">Membrane</keyword>
<feature type="compositionally biased region" description="Basic and acidic residues" evidence="1">
    <location>
        <begin position="141"/>
        <end position="150"/>
    </location>
</feature>
<name>A0A8J3CND6_9BURK</name>
<comment type="caution">
    <text evidence="3">The sequence shown here is derived from an EMBL/GenBank/DDBJ whole genome shotgun (WGS) entry which is preliminary data.</text>
</comment>
<organism evidence="3 4">
    <name type="scientific">Formosimonas limnophila</name>
    <dbReference type="NCBI Taxonomy" id="1384487"/>
    <lineage>
        <taxon>Bacteria</taxon>
        <taxon>Pseudomonadati</taxon>
        <taxon>Pseudomonadota</taxon>
        <taxon>Betaproteobacteria</taxon>
        <taxon>Burkholderiales</taxon>
        <taxon>Burkholderiaceae</taxon>
        <taxon>Formosimonas</taxon>
    </lineage>
</organism>
<reference evidence="3" key="1">
    <citation type="journal article" date="2014" name="Int. J. Syst. Evol. Microbiol.">
        <title>Complete genome sequence of Corynebacterium casei LMG S-19264T (=DSM 44701T), isolated from a smear-ripened cheese.</title>
        <authorList>
            <consortium name="US DOE Joint Genome Institute (JGI-PGF)"/>
            <person name="Walter F."/>
            <person name="Albersmeier A."/>
            <person name="Kalinowski J."/>
            <person name="Ruckert C."/>
        </authorList>
    </citation>
    <scope>NUCLEOTIDE SEQUENCE</scope>
    <source>
        <strain evidence="3">KCTC 32501</strain>
    </source>
</reference>
<protein>
    <submittedName>
        <fullName evidence="3">Uncharacterized protein</fullName>
    </submittedName>
</protein>
<evidence type="ECO:0000256" key="1">
    <source>
        <dbReference type="SAM" id="MobiDB-lite"/>
    </source>
</evidence>
<proteinExistence type="predicted"/>
<evidence type="ECO:0000313" key="3">
    <source>
        <dbReference type="EMBL" id="GHA75335.1"/>
    </source>
</evidence>
<accession>A0A8J3CND6</accession>
<evidence type="ECO:0000256" key="2">
    <source>
        <dbReference type="SAM" id="Phobius"/>
    </source>
</evidence>
<dbReference type="EMBL" id="BMZG01000007">
    <property type="protein sequence ID" value="GHA75335.1"/>
    <property type="molecule type" value="Genomic_DNA"/>
</dbReference>
<sequence>MLFHVYKEEKPEGFFLNEPQGLYKYLLDADWIMYLLLPLLLLIIIILLMYLWRLHELPQHRAQQKKLAQAELVSALTILGLFQHWVWAVALFIAYTNWENVENLFVRILRRAHTDQPIESIERTEPPTETTEEIEQTQNKSDSETNRSDETQTSATNNNSNHKTEKTNHQEGETA</sequence>
<dbReference type="AlphaFoldDB" id="A0A8J3CND6"/>
<keyword evidence="2" id="KW-0812">Transmembrane</keyword>
<feature type="compositionally biased region" description="Polar residues" evidence="1">
    <location>
        <begin position="151"/>
        <end position="161"/>
    </location>
</feature>
<feature type="transmembrane region" description="Helical" evidence="2">
    <location>
        <begin position="31"/>
        <end position="52"/>
    </location>
</feature>